<keyword evidence="1" id="KW-0812">Transmembrane</keyword>
<keyword evidence="1" id="KW-1133">Transmembrane helix</keyword>
<gene>
    <name evidence="2" type="ORF">PV04_00768</name>
</gene>
<feature type="transmembrane region" description="Helical" evidence="1">
    <location>
        <begin position="34"/>
        <end position="52"/>
    </location>
</feature>
<name>A0A0D2EE72_9EURO</name>
<organism evidence="2 3">
    <name type="scientific">Phialophora macrospora</name>
    <dbReference type="NCBI Taxonomy" id="1851006"/>
    <lineage>
        <taxon>Eukaryota</taxon>
        <taxon>Fungi</taxon>
        <taxon>Dikarya</taxon>
        <taxon>Ascomycota</taxon>
        <taxon>Pezizomycotina</taxon>
        <taxon>Eurotiomycetes</taxon>
        <taxon>Chaetothyriomycetidae</taxon>
        <taxon>Chaetothyriales</taxon>
        <taxon>Herpotrichiellaceae</taxon>
        <taxon>Phialophora</taxon>
    </lineage>
</organism>
<feature type="transmembrane region" description="Helical" evidence="1">
    <location>
        <begin position="72"/>
        <end position="93"/>
    </location>
</feature>
<reference evidence="2 3" key="1">
    <citation type="submission" date="2015-01" db="EMBL/GenBank/DDBJ databases">
        <title>The Genome Sequence of Capronia semiimmersa CBS27337.</title>
        <authorList>
            <consortium name="The Broad Institute Genomics Platform"/>
            <person name="Cuomo C."/>
            <person name="de Hoog S."/>
            <person name="Gorbushina A."/>
            <person name="Stielow B."/>
            <person name="Teixiera M."/>
            <person name="Abouelleil A."/>
            <person name="Chapman S.B."/>
            <person name="Priest M."/>
            <person name="Young S.K."/>
            <person name="Wortman J."/>
            <person name="Nusbaum C."/>
            <person name="Birren B."/>
        </authorList>
    </citation>
    <scope>NUCLEOTIDE SEQUENCE [LARGE SCALE GENOMIC DNA]</scope>
    <source>
        <strain evidence="2 3">CBS 27337</strain>
    </source>
</reference>
<protein>
    <submittedName>
        <fullName evidence="2">Uncharacterized protein</fullName>
    </submittedName>
</protein>
<evidence type="ECO:0000313" key="2">
    <source>
        <dbReference type="EMBL" id="KIW72587.1"/>
    </source>
</evidence>
<dbReference type="AlphaFoldDB" id="A0A0D2EE72"/>
<accession>A0A0D2EE72</accession>
<sequence>MEMIPAETSTEHLSAHVCTNGFAPGNLIPSGRSFMGYNGVVIWIWSWLIITLGEYGKAVAQAFSYVTGSRIAIQAISVLLLEALATVPGLAHVTNIEIYRKRRTQV</sequence>
<proteinExistence type="predicted"/>
<evidence type="ECO:0000256" key="1">
    <source>
        <dbReference type="SAM" id="Phobius"/>
    </source>
</evidence>
<dbReference type="Proteomes" id="UP000054266">
    <property type="component" value="Unassembled WGS sequence"/>
</dbReference>
<keyword evidence="1" id="KW-0472">Membrane</keyword>
<dbReference type="HOGENOM" id="CLU_2222942_0_0_1"/>
<evidence type="ECO:0000313" key="3">
    <source>
        <dbReference type="Proteomes" id="UP000054266"/>
    </source>
</evidence>
<keyword evidence="3" id="KW-1185">Reference proteome</keyword>
<dbReference type="EMBL" id="KN846956">
    <property type="protein sequence ID" value="KIW72587.1"/>
    <property type="molecule type" value="Genomic_DNA"/>
</dbReference>